<comment type="caution">
    <text evidence="2">The sequence shown here is derived from an EMBL/GenBank/DDBJ whole genome shotgun (WGS) entry which is preliminary data.</text>
</comment>
<accession>A0A0F9XD13</accession>
<evidence type="ECO:0000256" key="1">
    <source>
        <dbReference type="SAM" id="MobiDB-lite"/>
    </source>
</evidence>
<dbReference type="EMBL" id="LAZR01000116">
    <property type="protein sequence ID" value="KKN89658.1"/>
    <property type="molecule type" value="Genomic_DNA"/>
</dbReference>
<name>A0A0F9XD13_9ZZZZ</name>
<organism evidence="2">
    <name type="scientific">marine sediment metagenome</name>
    <dbReference type="NCBI Taxonomy" id="412755"/>
    <lineage>
        <taxon>unclassified sequences</taxon>
        <taxon>metagenomes</taxon>
        <taxon>ecological metagenomes</taxon>
    </lineage>
</organism>
<evidence type="ECO:0000313" key="2">
    <source>
        <dbReference type="EMBL" id="KKN89658.1"/>
    </source>
</evidence>
<proteinExistence type="predicted"/>
<feature type="region of interest" description="Disordered" evidence="1">
    <location>
        <begin position="34"/>
        <end position="74"/>
    </location>
</feature>
<gene>
    <name evidence="2" type="ORF">LCGC14_0235040</name>
</gene>
<reference evidence="2" key="1">
    <citation type="journal article" date="2015" name="Nature">
        <title>Complex archaea that bridge the gap between prokaryotes and eukaryotes.</title>
        <authorList>
            <person name="Spang A."/>
            <person name="Saw J.H."/>
            <person name="Jorgensen S.L."/>
            <person name="Zaremba-Niedzwiedzka K."/>
            <person name="Martijn J."/>
            <person name="Lind A.E."/>
            <person name="van Eijk R."/>
            <person name="Schleper C."/>
            <person name="Guy L."/>
            <person name="Ettema T.J."/>
        </authorList>
    </citation>
    <scope>NUCLEOTIDE SEQUENCE</scope>
</reference>
<dbReference type="AlphaFoldDB" id="A0A0F9XD13"/>
<feature type="compositionally biased region" description="Basic and acidic residues" evidence="1">
    <location>
        <begin position="43"/>
        <end position="62"/>
    </location>
</feature>
<sequence length="74" mass="8456">MHIIIVTLADRWDIDPLREPRNSLLLSESQVRITTNNSTSKTRRIEMSSRQHSSEDCFRDSGPKGVPSGNFKDK</sequence>
<protein>
    <submittedName>
        <fullName evidence="2">Uncharacterized protein</fullName>
    </submittedName>
</protein>